<dbReference type="SUPFAM" id="SSF103481">
    <property type="entry name" value="Multidrug resistance efflux transporter EmrE"/>
    <property type="match status" value="2"/>
</dbReference>
<dbReference type="PANTHER" id="PTHR32322:SF2">
    <property type="entry name" value="EAMA DOMAIN-CONTAINING PROTEIN"/>
    <property type="match status" value="1"/>
</dbReference>
<evidence type="ECO:0000256" key="3">
    <source>
        <dbReference type="ARBA" id="ARBA00022692"/>
    </source>
</evidence>
<keyword evidence="4 6" id="KW-1133">Transmembrane helix</keyword>
<feature type="transmembrane region" description="Helical" evidence="6">
    <location>
        <begin position="226"/>
        <end position="245"/>
    </location>
</feature>
<feature type="domain" description="EamA" evidence="7">
    <location>
        <begin position="17"/>
        <end position="149"/>
    </location>
</feature>
<comment type="similarity">
    <text evidence="2">Belongs to the EamA transporter family.</text>
</comment>
<dbReference type="InterPro" id="IPR037185">
    <property type="entry name" value="EmrE-like"/>
</dbReference>
<organism evidence="8 9">
    <name type="scientific">Stappia indica</name>
    <dbReference type="NCBI Taxonomy" id="538381"/>
    <lineage>
        <taxon>Bacteria</taxon>
        <taxon>Pseudomonadati</taxon>
        <taxon>Pseudomonadota</taxon>
        <taxon>Alphaproteobacteria</taxon>
        <taxon>Hyphomicrobiales</taxon>
        <taxon>Stappiaceae</taxon>
        <taxon>Stappia</taxon>
    </lineage>
</organism>
<evidence type="ECO:0000256" key="4">
    <source>
        <dbReference type="ARBA" id="ARBA00022989"/>
    </source>
</evidence>
<dbReference type="EMBL" id="OBML01000002">
    <property type="protein sequence ID" value="SOB97219.1"/>
    <property type="molecule type" value="Genomic_DNA"/>
</dbReference>
<evidence type="ECO:0000313" key="9">
    <source>
        <dbReference type="Proteomes" id="UP000219331"/>
    </source>
</evidence>
<dbReference type="RefSeq" id="WP_171901466.1">
    <property type="nucleotide sequence ID" value="NZ_JAJGNR010000006.1"/>
</dbReference>
<feature type="transmembrane region" description="Helical" evidence="6">
    <location>
        <begin position="189"/>
        <end position="211"/>
    </location>
</feature>
<comment type="subcellular location">
    <subcellularLocation>
        <location evidence="1">Membrane</location>
        <topology evidence="1">Multi-pass membrane protein</topology>
    </subcellularLocation>
</comment>
<evidence type="ECO:0000313" key="8">
    <source>
        <dbReference type="EMBL" id="SOB97219.1"/>
    </source>
</evidence>
<proteinExistence type="inferred from homology"/>
<dbReference type="InterPro" id="IPR000620">
    <property type="entry name" value="EamA_dom"/>
</dbReference>
<feature type="transmembrane region" description="Helical" evidence="6">
    <location>
        <begin position="104"/>
        <end position="126"/>
    </location>
</feature>
<accession>A0A285RSM4</accession>
<evidence type="ECO:0000259" key="7">
    <source>
        <dbReference type="Pfam" id="PF00892"/>
    </source>
</evidence>
<reference evidence="8 9" key="1">
    <citation type="submission" date="2017-08" db="EMBL/GenBank/DDBJ databases">
        <authorList>
            <person name="de Groot N.N."/>
        </authorList>
    </citation>
    <scope>NUCLEOTIDE SEQUENCE [LARGE SCALE GENOMIC DNA]</scope>
    <source>
        <strain evidence="8 9">USBA 352</strain>
    </source>
</reference>
<keyword evidence="5 6" id="KW-0472">Membrane</keyword>
<feature type="transmembrane region" description="Helical" evidence="6">
    <location>
        <begin position="76"/>
        <end position="98"/>
    </location>
</feature>
<dbReference type="PANTHER" id="PTHR32322">
    <property type="entry name" value="INNER MEMBRANE TRANSPORTER"/>
    <property type="match status" value="1"/>
</dbReference>
<feature type="transmembrane region" description="Helical" evidence="6">
    <location>
        <begin position="282"/>
        <end position="298"/>
    </location>
</feature>
<feature type="transmembrane region" description="Helical" evidence="6">
    <location>
        <begin position="133"/>
        <end position="152"/>
    </location>
</feature>
<dbReference type="GO" id="GO:0016020">
    <property type="term" value="C:membrane"/>
    <property type="evidence" value="ECO:0007669"/>
    <property type="project" value="UniProtKB-SubCell"/>
</dbReference>
<dbReference type="Pfam" id="PF00892">
    <property type="entry name" value="EamA"/>
    <property type="match status" value="2"/>
</dbReference>
<dbReference type="Proteomes" id="UP000219331">
    <property type="component" value="Unassembled WGS sequence"/>
</dbReference>
<feature type="domain" description="EamA" evidence="7">
    <location>
        <begin position="164"/>
        <end position="297"/>
    </location>
</feature>
<dbReference type="AlphaFoldDB" id="A0A285RSM4"/>
<name>A0A285RSM4_9HYPH</name>
<evidence type="ECO:0000256" key="5">
    <source>
        <dbReference type="ARBA" id="ARBA00023136"/>
    </source>
</evidence>
<evidence type="ECO:0000256" key="1">
    <source>
        <dbReference type="ARBA" id="ARBA00004141"/>
    </source>
</evidence>
<evidence type="ECO:0000256" key="6">
    <source>
        <dbReference type="SAM" id="Phobius"/>
    </source>
</evidence>
<feature type="transmembrane region" description="Helical" evidence="6">
    <location>
        <begin position="164"/>
        <end position="182"/>
    </location>
</feature>
<feature type="transmembrane region" description="Helical" evidence="6">
    <location>
        <begin position="43"/>
        <end position="64"/>
    </location>
</feature>
<sequence>MSQSGSPLLTRFFNQPILLLVLTTLFWGGNTIAGRLAIGEVSPMAVVLLRWIAVSGLLLVLYGRQVRAEWPTLRRHLPILIAMGMFGFTAFNALFYIAAHSTTAVNLGIIQGSMPMFVLLGALVILRTPIRPLQALGVLVTMAGVAFIAAQGDLSRLAGLEVNIGDALMIIACLLYSLYAVLLRKRPPVSGMVFFTVLAVIAAITSVPLFAMEVAQGALQWPTPKGWLVIAYISVFPSCLSQIFFMRGVELVGPGRAGVFINLVPIFSSLLAVSLLGEPFHMYHAAALCLVLVGIALSERKSRKAATAI</sequence>
<protein>
    <submittedName>
        <fullName evidence="8">Permease of the drug/metabolite transporter (DMT) superfamily</fullName>
    </submittedName>
</protein>
<keyword evidence="9" id="KW-1185">Reference proteome</keyword>
<evidence type="ECO:0000256" key="2">
    <source>
        <dbReference type="ARBA" id="ARBA00007362"/>
    </source>
</evidence>
<gene>
    <name evidence="8" type="ORF">SAMN05421512_102442</name>
</gene>
<feature type="transmembrane region" description="Helical" evidence="6">
    <location>
        <begin position="257"/>
        <end position="276"/>
    </location>
</feature>
<dbReference type="InterPro" id="IPR050638">
    <property type="entry name" value="AA-Vitamin_Transporters"/>
</dbReference>
<keyword evidence="3 6" id="KW-0812">Transmembrane</keyword>